<dbReference type="PANTHER" id="PTHR36920:SF1">
    <property type="entry name" value="OUTER MEMBRANE PROTEIN W"/>
    <property type="match status" value="1"/>
</dbReference>
<dbReference type="Proteomes" id="UP001642464">
    <property type="component" value="Unassembled WGS sequence"/>
</dbReference>
<evidence type="ECO:0000313" key="1">
    <source>
        <dbReference type="EMBL" id="CAK9033416.1"/>
    </source>
</evidence>
<proteinExistence type="predicted"/>
<sequence length="205" mass="21873">MAYEAGDLIVKFGPALVAPDSDSTSKQLGLPGEPVEVDDGVGIGISGTYMMTDTVGLEILGASPFEHDIDGGLALANTRVGSTEHLPPTVLVNYFPPLSEKIKPYVGLGYNYTFFFNEDTTAEFDGLIGGLLGTDYTSLSLSDSHGLAYEIGVDIPLEDNLVFTATVWNIDIDTVATVKANGNTIDKIDVEIDPWVYMVGIGIKF</sequence>
<dbReference type="InterPro" id="IPR005618">
    <property type="entry name" value="OMPW"/>
</dbReference>
<gene>
    <name evidence="1" type="ORF">SCF082_LOCUS20475</name>
</gene>
<protein>
    <submittedName>
        <fullName evidence="1">Outer membrane protein W</fullName>
    </submittedName>
</protein>
<comment type="caution">
    <text evidence="1">The sequence shown here is derived from an EMBL/GenBank/DDBJ whole genome shotgun (WGS) entry which is preliminary data.</text>
</comment>
<organism evidence="1 2">
    <name type="scientific">Durusdinium trenchii</name>
    <dbReference type="NCBI Taxonomy" id="1381693"/>
    <lineage>
        <taxon>Eukaryota</taxon>
        <taxon>Sar</taxon>
        <taxon>Alveolata</taxon>
        <taxon>Dinophyceae</taxon>
        <taxon>Suessiales</taxon>
        <taxon>Symbiodiniaceae</taxon>
        <taxon>Durusdinium</taxon>
    </lineage>
</organism>
<reference evidence="1 2" key="1">
    <citation type="submission" date="2024-02" db="EMBL/GenBank/DDBJ databases">
        <authorList>
            <person name="Chen Y."/>
            <person name="Shah S."/>
            <person name="Dougan E. K."/>
            <person name="Thang M."/>
            <person name="Chan C."/>
        </authorList>
    </citation>
    <scope>NUCLEOTIDE SEQUENCE [LARGE SCALE GENOMIC DNA]</scope>
</reference>
<dbReference type="PANTHER" id="PTHR36920">
    <property type="match status" value="1"/>
</dbReference>
<evidence type="ECO:0000313" key="2">
    <source>
        <dbReference type="Proteomes" id="UP001642464"/>
    </source>
</evidence>
<dbReference type="SUPFAM" id="SSF56925">
    <property type="entry name" value="OMPA-like"/>
    <property type="match status" value="1"/>
</dbReference>
<dbReference type="Gene3D" id="2.40.160.20">
    <property type="match status" value="1"/>
</dbReference>
<dbReference type="Pfam" id="PF03922">
    <property type="entry name" value="OmpW"/>
    <property type="match status" value="1"/>
</dbReference>
<accession>A0ABP0L2L0</accession>
<dbReference type="InterPro" id="IPR011250">
    <property type="entry name" value="OMP/PagP_B-barrel"/>
</dbReference>
<dbReference type="EMBL" id="CAXAMM010014319">
    <property type="protein sequence ID" value="CAK9033416.1"/>
    <property type="molecule type" value="Genomic_DNA"/>
</dbReference>
<keyword evidence="2" id="KW-1185">Reference proteome</keyword>
<name>A0ABP0L2L0_9DINO</name>